<gene>
    <name evidence="1" type="ORF">IPV69_11380</name>
</gene>
<protein>
    <submittedName>
        <fullName evidence="1">Uncharacterized protein</fullName>
    </submittedName>
</protein>
<keyword evidence="2" id="KW-1185">Reference proteome</keyword>
<evidence type="ECO:0000313" key="2">
    <source>
        <dbReference type="Proteomes" id="UP000593765"/>
    </source>
</evidence>
<dbReference type="AlphaFoldDB" id="A0A7M2X3A8"/>
<accession>A0A7M2X3A8</accession>
<dbReference type="RefSeq" id="WP_206295231.1">
    <property type="nucleotide sequence ID" value="NZ_CP063458.1"/>
</dbReference>
<evidence type="ECO:0000313" key="1">
    <source>
        <dbReference type="EMBL" id="QOV91912.1"/>
    </source>
</evidence>
<name>A0A7M2X3A8_9BACT</name>
<proteinExistence type="predicted"/>
<sequence length="127" mass="13470">MATTSPTSLPPFDSVEVVDLDGDITTTAARMFGQTPAKRVRATGAQAQRLGDLFRALPPGEQARCHIPPFGLLFRLGETVVAAVSICWQCNNVHGHGGQVSLYFQFDASAKVSRELLAACKKAIAAG</sequence>
<dbReference type="EMBL" id="CP063458">
    <property type="protein sequence ID" value="QOV91912.1"/>
    <property type="molecule type" value="Genomic_DNA"/>
</dbReference>
<dbReference type="KEGG" id="hbs:IPV69_11380"/>
<reference evidence="1 2" key="1">
    <citation type="submission" date="2020-10" db="EMBL/GenBank/DDBJ databases">
        <title>Wide distribution of Phycisphaera-like planctomycetes from WD2101 soil group in peatlands and genome analysis of the first cultivated representative.</title>
        <authorList>
            <person name="Dedysh S.N."/>
            <person name="Beletsky A.V."/>
            <person name="Ivanova A."/>
            <person name="Kulichevskaya I.S."/>
            <person name="Suzina N.E."/>
            <person name="Philippov D.A."/>
            <person name="Rakitin A.L."/>
            <person name="Mardanov A.V."/>
            <person name="Ravin N.V."/>
        </authorList>
    </citation>
    <scope>NUCLEOTIDE SEQUENCE [LARGE SCALE GENOMIC DNA]</scope>
    <source>
        <strain evidence="1 2">M1803</strain>
    </source>
</reference>
<organism evidence="1 2">
    <name type="scientific">Humisphaera borealis</name>
    <dbReference type="NCBI Taxonomy" id="2807512"/>
    <lineage>
        <taxon>Bacteria</taxon>
        <taxon>Pseudomonadati</taxon>
        <taxon>Planctomycetota</taxon>
        <taxon>Phycisphaerae</taxon>
        <taxon>Tepidisphaerales</taxon>
        <taxon>Tepidisphaeraceae</taxon>
        <taxon>Humisphaera</taxon>
    </lineage>
</organism>
<dbReference type="Proteomes" id="UP000593765">
    <property type="component" value="Chromosome"/>
</dbReference>